<dbReference type="Pfam" id="PF07537">
    <property type="entry name" value="CamS"/>
    <property type="match status" value="1"/>
</dbReference>
<keyword evidence="4" id="KW-1185">Reference proteome</keyword>
<accession>A0A192H5H9</accession>
<sequence length="380" mass="41377">MKRAKAFLVLFGSLIFLAGCGNLQSSGLGSGSGTKSKSSVQTTGQVSDSDYQGVVRNGKYLTSKSRGLSEDQNTNGYNLKSFESGLLTVSKKQFPTNKYVFQEGQYLNKTTVTNWLARKSKDNPDGLNPASNGQTDANKRNPIYLQQLEEQDYMTQSGSKLSLGGVTIGLGMNQIDYYTKKQYGPTYQTKISNAQMVAEAKKMANEVVKRMRAKSGMSKVPITIALYEQAPNDSLVGGTFFANGTSKNGSKTISSWNSMNQKNYTLPAVSGAKSGNSSDSDAFDNFKTQIQSFFPNLSGVTAQTHYNNGTLAGMNVSINTQFYSQTEIMSFTQFIATEAEHYLPSNVPIQVTISSSEGIQSFVARDSGQKSFYTHVFGSY</sequence>
<feature type="compositionally biased region" description="Low complexity" evidence="1">
    <location>
        <begin position="28"/>
        <end position="45"/>
    </location>
</feature>
<organism evidence="3 4">
    <name type="scientific">Loigolactobacillus backii</name>
    <dbReference type="NCBI Taxonomy" id="375175"/>
    <lineage>
        <taxon>Bacteria</taxon>
        <taxon>Bacillati</taxon>
        <taxon>Bacillota</taxon>
        <taxon>Bacilli</taxon>
        <taxon>Lactobacillales</taxon>
        <taxon>Lactobacillaceae</taxon>
        <taxon>Loigolactobacillus</taxon>
    </lineage>
</organism>
<dbReference type="Gene3D" id="3.10.570.10">
    <property type="entry name" value="sex pheromone staph- cam373 precursor domain"/>
    <property type="match status" value="1"/>
</dbReference>
<dbReference type="OrthoDB" id="9795361at2"/>
<dbReference type="CDD" id="cd13440">
    <property type="entry name" value="CamS_repeat_2"/>
    <property type="match status" value="1"/>
</dbReference>
<proteinExistence type="predicted"/>
<dbReference type="InterPro" id="IPR011426">
    <property type="entry name" value="CamS"/>
</dbReference>
<feature type="region of interest" description="Disordered" evidence="1">
    <location>
        <begin position="28"/>
        <end position="50"/>
    </location>
</feature>
<keyword evidence="2" id="KW-0732">Signal</keyword>
<dbReference type="RefSeq" id="WP_068280076.1">
    <property type="nucleotide sequence ID" value="NZ_CP014873.1"/>
</dbReference>
<dbReference type="GeneID" id="42983034"/>
<evidence type="ECO:0000313" key="4">
    <source>
        <dbReference type="Proteomes" id="UP000078582"/>
    </source>
</evidence>
<dbReference type="Proteomes" id="UP000078582">
    <property type="component" value="Chromosome"/>
</dbReference>
<protein>
    <submittedName>
        <fullName evidence="3">CamS family sex pheromone protein</fullName>
    </submittedName>
</protein>
<dbReference type="STRING" id="375175.AYR53_12255"/>
<evidence type="ECO:0000256" key="1">
    <source>
        <dbReference type="SAM" id="MobiDB-lite"/>
    </source>
</evidence>
<feature type="chain" id="PRO_5043859305" evidence="2">
    <location>
        <begin position="19"/>
        <end position="380"/>
    </location>
</feature>
<dbReference type="AlphaFoldDB" id="A0A192H5H9"/>
<feature type="signal peptide" evidence="2">
    <location>
        <begin position="1"/>
        <end position="18"/>
    </location>
</feature>
<dbReference type="CDD" id="cd13441">
    <property type="entry name" value="CamS_repeat_1"/>
    <property type="match status" value="1"/>
</dbReference>
<evidence type="ECO:0000256" key="2">
    <source>
        <dbReference type="SAM" id="SignalP"/>
    </source>
</evidence>
<evidence type="ECO:0000313" key="3">
    <source>
        <dbReference type="EMBL" id="ANK63467.1"/>
    </source>
</evidence>
<gene>
    <name evidence="3" type="ORF">AYR53_12255</name>
</gene>
<name>A0A192H5H9_9LACO</name>
<feature type="region of interest" description="Disordered" evidence="1">
    <location>
        <begin position="118"/>
        <end position="140"/>
    </location>
</feature>
<dbReference type="EMBL" id="CP014873">
    <property type="protein sequence ID" value="ANK63467.1"/>
    <property type="molecule type" value="Genomic_DNA"/>
</dbReference>
<dbReference type="PROSITE" id="PS51257">
    <property type="entry name" value="PROKAR_LIPOPROTEIN"/>
    <property type="match status" value="1"/>
</dbReference>
<reference evidence="3 4" key="1">
    <citation type="submission" date="2016-03" db="EMBL/GenBank/DDBJ databases">
        <title>Pediococcus and Lactobacillus from brewery environment - whole genome sequencing and assembly.</title>
        <authorList>
            <person name="Behr J."/>
            <person name="Geissler A.J."/>
            <person name="Vogel R.F."/>
        </authorList>
    </citation>
    <scope>NUCLEOTIDE SEQUENCE [LARGE SCALE GENOMIC DNA]</scope>
    <source>
        <strain evidence="3 4">TMW 1.1989</strain>
    </source>
</reference>
<dbReference type="PIRSF" id="PIRSF012509">
    <property type="entry name" value="CamS"/>
    <property type="match status" value="1"/>
</dbReference>